<dbReference type="InterPro" id="IPR005632">
    <property type="entry name" value="Chaperone_Skp"/>
</dbReference>
<keyword evidence="5" id="KW-1185">Reference proteome</keyword>
<dbReference type="GO" id="GO:0051082">
    <property type="term" value="F:unfolded protein binding"/>
    <property type="evidence" value="ECO:0007669"/>
    <property type="project" value="InterPro"/>
</dbReference>
<gene>
    <name evidence="4" type="ORF">GGQ61_000902</name>
</gene>
<dbReference type="GO" id="GO:0050821">
    <property type="term" value="P:protein stabilization"/>
    <property type="evidence" value="ECO:0007669"/>
    <property type="project" value="TreeGrafter"/>
</dbReference>
<protein>
    <submittedName>
        <fullName evidence="4">Outer membrane protein</fullName>
    </submittedName>
</protein>
<reference evidence="4 5" key="1">
    <citation type="submission" date="2020-08" db="EMBL/GenBank/DDBJ databases">
        <title>Genomic Encyclopedia of Type Strains, Phase IV (KMG-IV): sequencing the most valuable type-strain genomes for metagenomic binning, comparative biology and taxonomic classification.</title>
        <authorList>
            <person name="Goeker M."/>
        </authorList>
    </citation>
    <scope>NUCLEOTIDE SEQUENCE [LARGE SCALE GENOMIC DNA]</scope>
    <source>
        <strain evidence="4 5">DSM 21793</strain>
    </source>
</reference>
<evidence type="ECO:0000313" key="4">
    <source>
        <dbReference type="EMBL" id="MBB3890205.1"/>
    </source>
</evidence>
<feature type="chain" id="PRO_5032962934" evidence="3">
    <location>
        <begin position="28"/>
        <end position="214"/>
    </location>
</feature>
<dbReference type="SUPFAM" id="SSF111384">
    <property type="entry name" value="OmpH-like"/>
    <property type="match status" value="1"/>
</dbReference>
<comment type="caution">
    <text evidence="4">The sequence shown here is derived from an EMBL/GenBank/DDBJ whole genome shotgun (WGS) entry which is preliminary data.</text>
</comment>
<dbReference type="Pfam" id="PF03938">
    <property type="entry name" value="OmpH"/>
    <property type="match status" value="1"/>
</dbReference>
<dbReference type="InterPro" id="IPR024930">
    <property type="entry name" value="Skp_dom_sf"/>
</dbReference>
<dbReference type="GO" id="GO:0005829">
    <property type="term" value="C:cytosol"/>
    <property type="evidence" value="ECO:0007669"/>
    <property type="project" value="TreeGrafter"/>
</dbReference>
<dbReference type="RefSeq" id="WP_183770074.1">
    <property type="nucleotide sequence ID" value="NZ_JACIDK010000001.1"/>
</dbReference>
<keyword evidence="2 3" id="KW-0732">Signal</keyword>
<dbReference type="PANTHER" id="PTHR35089:SF1">
    <property type="entry name" value="CHAPERONE PROTEIN SKP"/>
    <property type="match status" value="1"/>
</dbReference>
<evidence type="ECO:0000313" key="5">
    <source>
        <dbReference type="Proteomes" id="UP000530564"/>
    </source>
</evidence>
<name>A0A839ZUS4_9CAUL</name>
<dbReference type="Proteomes" id="UP000530564">
    <property type="component" value="Unassembled WGS sequence"/>
</dbReference>
<organism evidence="4 5">
    <name type="scientific">Phenylobacterium haematophilum</name>
    <dbReference type="NCBI Taxonomy" id="98513"/>
    <lineage>
        <taxon>Bacteria</taxon>
        <taxon>Pseudomonadati</taxon>
        <taxon>Pseudomonadota</taxon>
        <taxon>Alphaproteobacteria</taxon>
        <taxon>Caulobacterales</taxon>
        <taxon>Caulobacteraceae</taxon>
        <taxon>Phenylobacterium</taxon>
    </lineage>
</organism>
<evidence type="ECO:0000256" key="2">
    <source>
        <dbReference type="ARBA" id="ARBA00022729"/>
    </source>
</evidence>
<comment type="similarity">
    <text evidence="1">Belongs to the Skp family.</text>
</comment>
<evidence type="ECO:0000256" key="1">
    <source>
        <dbReference type="ARBA" id="ARBA00009091"/>
    </source>
</evidence>
<dbReference type="PANTHER" id="PTHR35089">
    <property type="entry name" value="CHAPERONE PROTEIN SKP"/>
    <property type="match status" value="1"/>
</dbReference>
<dbReference type="Gene3D" id="3.30.910.20">
    <property type="entry name" value="Skp domain"/>
    <property type="match status" value="1"/>
</dbReference>
<accession>A0A839ZUS4</accession>
<evidence type="ECO:0000256" key="3">
    <source>
        <dbReference type="SAM" id="SignalP"/>
    </source>
</evidence>
<dbReference type="AlphaFoldDB" id="A0A839ZUS4"/>
<dbReference type="SMART" id="SM00935">
    <property type="entry name" value="OmpH"/>
    <property type="match status" value="1"/>
</dbReference>
<feature type="signal peptide" evidence="3">
    <location>
        <begin position="1"/>
        <end position="27"/>
    </location>
</feature>
<proteinExistence type="inferred from homology"/>
<dbReference type="EMBL" id="JACIDK010000001">
    <property type="protein sequence ID" value="MBB3890205.1"/>
    <property type="molecule type" value="Genomic_DNA"/>
</dbReference>
<sequence length="214" mass="22633">MTIKALVAATCVAAITASASSAAFAQAAAPAAPAVTHGPALPGVCTVSVEGAIATSTVGKYVQTRLQQIATQVEAELKAEQTAIQNEAKTLEGQRATLDQNTFETRAAALQVKANAYQRKEQQRGRELQATQQKALGRVYQELTPIVSQVYQQNKCSLLINRESVVLSNPSMDISQPVVTALNAKITQFTFDRERLDQAAAAPATPAAAPATRK</sequence>